<feature type="domain" description="Lantibiotic dehydratase N-terminal" evidence="1">
    <location>
        <begin position="30"/>
        <end position="673"/>
    </location>
</feature>
<keyword evidence="4" id="KW-1185">Reference proteome</keyword>
<dbReference type="NCBIfam" id="TIGR03891">
    <property type="entry name" value="thiopep_ocin"/>
    <property type="match status" value="1"/>
</dbReference>
<evidence type="ECO:0000313" key="4">
    <source>
        <dbReference type="Proteomes" id="UP000245489"/>
    </source>
</evidence>
<protein>
    <submittedName>
        <fullName evidence="3">Thiopeptide-type bacteriocin biosynthesis protein</fullName>
    </submittedName>
</protein>
<dbReference type="InterPro" id="IPR006827">
    <property type="entry name" value="Lant_deHydtase_N"/>
</dbReference>
<reference evidence="3 4" key="1">
    <citation type="submission" date="2018-05" db="EMBL/GenBank/DDBJ databases">
        <title>Genomic Encyclopedia of Archaeal and Bacterial Type Strains, Phase II (KMG-II): from individual species to whole genera.</title>
        <authorList>
            <person name="Goeker M."/>
        </authorList>
    </citation>
    <scope>NUCLEOTIDE SEQUENCE [LARGE SCALE GENOMIC DNA]</scope>
    <source>
        <strain evidence="3 4">DSM 22214</strain>
    </source>
</reference>
<dbReference type="OrthoDB" id="1273722at2"/>
<proteinExistence type="predicted"/>
<dbReference type="RefSeq" id="WP_109743580.1">
    <property type="nucleotide sequence ID" value="NZ_QGGO01000014.1"/>
</dbReference>
<dbReference type="InterPro" id="IPR023809">
    <property type="entry name" value="Thiopep_bacteriocin_synth_dom"/>
</dbReference>
<name>A0A316E6S2_9BACT</name>
<feature type="domain" description="Thiopeptide-type bacteriocin biosynthesis" evidence="2">
    <location>
        <begin position="744"/>
        <end position="1011"/>
    </location>
</feature>
<dbReference type="Proteomes" id="UP000245489">
    <property type="component" value="Unassembled WGS sequence"/>
</dbReference>
<evidence type="ECO:0000259" key="2">
    <source>
        <dbReference type="Pfam" id="PF14028"/>
    </source>
</evidence>
<sequence length="1021" mass="118146">MFHDKLIIRTPTFPFSDNLSEAFLKQILDNPKFAEAVYLASPVLFQDAIQWKDGKITDPKKLQKIPLSLGKYYTRMCSRCTPFGLFAGCGVVEWNEVTDIEVATQSGRNTRLDMHFAGALAQRLAEIPEIKFSLKYSQNSSIYQIGEEIRYVEYKYVNGRRTHQISAITWSEYIQLVLDLCKNGATIQEIIPHLLDDDVSEEDASVFIEQLIDDQLLVNELEPAITGEDFTKQIRKILAPQGQLAELLDKIDLLLTQIDSNDFNPISAYEEVIETLKIFGVPFEEGKLFQTDSVKLFTKFFLDEGYKNVFNEISEILSSVQEVYENQSVKNFKKLFSERYETKEVPLLFALDTETGIGYSDTGKSNNTPIAEGLILPEKQHSTTQISLNVCQQKLFNRRLEALQANEFQVALEDDFFKELSIPNAKLSPSASMMFRLTGDEKLPIFFEGKSGSSAINLLGRFAHADKDVLEIIQEIADVEQSKNPEVVFAEIVHLPENRIGNILLHPPFRKYEIPYLAKSSLANENQLPLDDLLVSVDLQLDRIVLRSKKLGKEVIPRLSNAHNFSQNSLPIYHFLSDLQTQGFQKTANIPWTSLIPNANFIPRLTYKNVILSLATWYLKKDDVKALLVGGIDTFEQNFKDFLTKWKLPKYFVLADFDNELLVNIENPLSVQIWLDAIKKREKIELKEFFYQNENSPVKNADGEGFTNQFIAAWINDDVVYERTTSKQCSENTIQRNFSLGSEWLYMKFYTGVKVADTILVQAIKPVLEKLFEEKIIDKWFFIRYADPEKHLRFRVHLPDLSGLGIVFQYIKEAVQPFENEGIIWKVQADTYQREIERYGANVIELSETLFCEDSNAILQMLDQTWGDEREPIRWQWTLKVIDVFLDDFGLSLAEKKNLLERMKTSFANEFGIDKSLKLQIDQRFRENRRTIERILDNSLNESHEYAPLFEAIYQKSQRTNDIIEQIKLQKTEMELLKYLSDNIHMTVNRAISDNQRVHELVMYDFLFRYYQAEIAKRKKA</sequence>
<dbReference type="Pfam" id="PF14028">
    <property type="entry name" value="Lant_dehydr_C"/>
    <property type="match status" value="1"/>
</dbReference>
<evidence type="ECO:0000259" key="1">
    <source>
        <dbReference type="Pfam" id="PF04738"/>
    </source>
</evidence>
<gene>
    <name evidence="3" type="ORF">LV89_02868</name>
</gene>
<comment type="caution">
    <text evidence="3">The sequence shown here is derived from an EMBL/GenBank/DDBJ whole genome shotgun (WGS) entry which is preliminary data.</text>
</comment>
<accession>A0A316E6S2</accession>
<dbReference type="EMBL" id="QGGO01000014">
    <property type="protein sequence ID" value="PWK25242.1"/>
    <property type="molecule type" value="Genomic_DNA"/>
</dbReference>
<organism evidence="3 4">
    <name type="scientific">Arcicella aurantiaca</name>
    <dbReference type="NCBI Taxonomy" id="591202"/>
    <lineage>
        <taxon>Bacteria</taxon>
        <taxon>Pseudomonadati</taxon>
        <taxon>Bacteroidota</taxon>
        <taxon>Cytophagia</taxon>
        <taxon>Cytophagales</taxon>
        <taxon>Flectobacillaceae</taxon>
        <taxon>Arcicella</taxon>
    </lineage>
</organism>
<dbReference type="Pfam" id="PF04738">
    <property type="entry name" value="Lant_dehydr_N"/>
    <property type="match status" value="1"/>
</dbReference>
<evidence type="ECO:0000313" key="3">
    <source>
        <dbReference type="EMBL" id="PWK25242.1"/>
    </source>
</evidence>
<dbReference type="AlphaFoldDB" id="A0A316E6S2"/>